<feature type="domain" description="DRBM" evidence="2">
    <location>
        <begin position="443"/>
        <end position="509"/>
    </location>
</feature>
<dbReference type="Pfam" id="PF00035">
    <property type="entry name" value="dsrm"/>
    <property type="match status" value="1"/>
</dbReference>
<organism evidence="3 4">
    <name type="scientific">Oncorhynchus tshawytscha</name>
    <name type="common">Chinook salmon</name>
    <name type="synonym">Salmo tshawytscha</name>
    <dbReference type="NCBI Taxonomy" id="74940"/>
    <lineage>
        <taxon>Eukaryota</taxon>
        <taxon>Metazoa</taxon>
        <taxon>Chordata</taxon>
        <taxon>Craniata</taxon>
        <taxon>Vertebrata</taxon>
        <taxon>Euteleostomi</taxon>
        <taxon>Actinopterygii</taxon>
        <taxon>Neopterygii</taxon>
        <taxon>Teleostei</taxon>
        <taxon>Protacanthopterygii</taxon>
        <taxon>Salmoniformes</taxon>
        <taxon>Salmonidae</taxon>
        <taxon>Salmoninae</taxon>
        <taxon>Oncorhynchus</taxon>
    </lineage>
</organism>
<evidence type="ECO:0000313" key="4">
    <source>
        <dbReference type="Proteomes" id="UP000694402"/>
    </source>
</evidence>
<dbReference type="PANTHER" id="PTHR35083:SF3">
    <property type="entry name" value="SI:CH211-91P5.3"/>
    <property type="match status" value="1"/>
</dbReference>
<dbReference type="Gene3D" id="3.30.160.20">
    <property type="match status" value="1"/>
</dbReference>
<dbReference type="Pfam" id="PF15112">
    <property type="entry name" value="DUF4559"/>
    <property type="match status" value="1"/>
</dbReference>
<accession>A0AAZ3SPZ6</accession>
<dbReference type="InterPro" id="IPR014720">
    <property type="entry name" value="dsRBD_dom"/>
</dbReference>
<dbReference type="SMART" id="SM00358">
    <property type="entry name" value="DSRM"/>
    <property type="match status" value="1"/>
</dbReference>
<evidence type="ECO:0000259" key="2">
    <source>
        <dbReference type="SMART" id="SM00358"/>
    </source>
</evidence>
<dbReference type="Ensembl" id="ENSOTST00005118426.1">
    <property type="protein sequence ID" value="ENSOTSP00005155335.1"/>
    <property type="gene ID" value="ENSOTSG00005047893.2"/>
</dbReference>
<dbReference type="InterPro" id="IPR027897">
    <property type="entry name" value="DUF4559"/>
</dbReference>
<dbReference type="PANTHER" id="PTHR35083">
    <property type="entry name" value="RGD1565685 PROTEIN"/>
    <property type="match status" value="1"/>
</dbReference>
<reference evidence="3" key="2">
    <citation type="submission" date="2025-08" db="UniProtKB">
        <authorList>
            <consortium name="Ensembl"/>
        </authorList>
    </citation>
    <scope>IDENTIFICATION</scope>
</reference>
<dbReference type="Proteomes" id="UP000694402">
    <property type="component" value="Unassembled WGS sequence"/>
</dbReference>
<reference evidence="3" key="3">
    <citation type="submission" date="2025-09" db="UniProtKB">
        <authorList>
            <consortium name="Ensembl"/>
        </authorList>
    </citation>
    <scope>IDENTIFICATION</scope>
</reference>
<dbReference type="GeneTree" id="ENSGT00390000006290"/>
<protein>
    <recommendedName>
        <fullName evidence="2">DRBM domain-containing protein</fullName>
    </recommendedName>
</protein>
<evidence type="ECO:0000313" key="3">
    <source>
        <dbReference type="Ensembl" id="ENSOTSP00005155335.1"/>
    </source>
</evidence>
<sequence length="565" mass="64184">MDSFRRFQDDDYKNWIKTTMGLNCLKTRLGGFLEHETETYHDHLRNKVNANKGDLCTTQCNLKKWMPRPKQVPQVCEVCEPWRDEIWANHSFKGGQVYWNNSKPYLWPTKKWEVAKVYMPRGNMDHTAVDQFDISAFLNLMTQCSYFAKFVKSKTLITQVTNVRNQVMHSADFRVEKRELESYLGRIKDLGQALKTHYPKFSELTEEIEQLQNTDFSFIMSCVGKKIVLAADKIPESMLKLQNFLSLEQQILKEKLECLSQRYEEDRETALTLEELQCVRVFLEGNNDLQKSLAPQWERLTEVQERVDTLTFRVDTLEMNTRTHGYRGRVQVRGQTFEGVQVCPKSKTAHQEVAKLALSQLAKDCASLSELANDTEEGEASSSQTDQPQSLSCTGPVFFGSVTVVLKTDITSGEGHSGMTEAVQSAYKKLALLLDLPESASSYKDVVLEHCHTRDVPPPEEAVQSDAEEKTYQCTLRFTGPITFYVPEGSSKKKQACQQAAKVALQRLSGVLGSKEVMGGNYVSTLKELLEAQTPQLDKPAYDVTDRGRGAGEVTERGEWRNVEG</sequence>
<gene>
    <name evidence="3" type="primary">LOC112227342</name>
</gene>
<name>A0AAZ3SPZ6_ONCTS</name>
<feature type="region of interest" description="Disordered" evidence="1">
    <location>
        <begin position="537"/>
        <end position="565"/>
    </location>
</feature>
<keyword evidence="4" id="KW-1185">Reference proteome</keyword>
<reference evidence="4" key="1">
    <citation type="journal article" date="2018" name="PLoS ONE">
        <title>Chinook salmon (Oncorhynchus tshawytscha) genome and transcriptome.</title>
        <authorList>
            <person name="Christensen K.A."/>
            <person name="Leong J.S."/>
            <person name="Sakhrani D."/>
            <person name="Biagi C.A."/>
            <person name="Minkley D.R."/>
            <person name="Withler R.E."/>
            <person name="Rondeau E.B."/>
            <person name="Koop B.F."/>
            <person name="Devlin R.H."/>
        </authorList>
    </citation>
    <scope>NUCLEOTIDE SEQUENCE [LARGE SCALE GENOMIC DNA]</scope>
</reference>
<feature type="compositionally biased region" description="Basic and acidic residues" evidence="1">
    <location>
        <begin position="540"/>
        <end position="565"/>
    </location>
</feature>
<dbReference type="SUPFAM" id="SSF54768">
    <property type="entry name" value="dsRNA-binding domain-like"/>
    <property type="match status" value="1"/>
</dbReference>
<feature type="compositionally biased region" description="Polar residues" evidence="1">
    <location>
        <begin position="380"/>
        <end position="392"/>
    </location>
</feature>
<feature type="region of interest" description="Disordered" evidence="1">
    <location>
        <begin position="372"/>
        <end position="392"/>
    </location>
</feature>
<evidence type="ECO:0000256" key="1">
    <source>
        <dbReference type="SAM" id="MobiDB-lite"/>
    </source>
</evidence>
<proteinExistence type="predicted"/>
<dbReference type="AlphaFoldDB" id="A0AAZ3SPZ6"/>